<evidence type="ECO:0000256" key="4">
    <source>
        <dbReference type="ARBA" id="ARBA00023157"/>
    </source>
</evidence>
<proteinExistence type="inferred from homology"/>
<dbReference type="Gene3D" id="3.40.30.10">
    <property type="entry name" value="Glutaredoxin"/>
    <property type="match status" value="1"/>
</dbReference>
<dbReference type="GO" id="GO:0016491">
    <property type="term" value="F:oxidoreductase activity"/>
    <property type="evidence" value="ECO:0007669"/>
    <property type="project" value="UniProtKB-KW"/>
</dbReference>
<evidence type="ECO:0000313" key="8">
    <source>
        <dbReference type="EMBL" id="KKW32185.1"/>
    </source>
</evidence>
<evidence type="ECO:0000313" key="9">
    <source>
        <dbReference type="Proteomes" id="UP000034711"/>
    </source>
</evidence>
<keyword evidence="2" id="KW-0732">Signal</keyword>
<evidence type="ECO:0000256" key="2">
    <source>
        <dbReference type="ARBA" id="ARBA00022729"/>
    </source>
</evidence>
<sequence length="210" mass="23310">MNRWLTLVAFGVLSILVVAFFTLWLRPIKRPNVNTGNPSLTLTEPTVTFVNPALGPASAKAVFVVFGDFMCEACHDLLSNLLLLQQRHVSDVRIVWKDLPNDEAHAGATDASLAGHCADRQQKFWPFVERLLTEKRTLGTELYPALATELGMNVEAFNICLEQRDTLPIVQKDTEEGFALGIEATPTVFVNGQRIVGAMNLDELERYVLA</sequence>
<dbReference type="InterPro" id="IPR036249">
    <property type="entry name" value="Thioredoxin-like_sf"/>
</dbReference>
<dbReference type="PANTHER" id="PTHR13887:SF14">
    <property type="entry name" value="DISULFIDE BOND FORMATION PROTEIN D"/>
    <property type="match status" value="1"/>
</dbReference>
<dbReference type="Proteomes" id="UP000034711">
    <property type="component" value="Unassembled WGS sequence"/>
</dbReference>
<keyword evidence="5" id="KW-0676">Redox-active center</keyword>
<feature type="transmembrane region" description="Helical" evidence="6">
    <location>
        <begin position="6"/>
        <end position="25"/>
    </location>
</feature>
<protein>
    <submittedName>
        <fullName evidence="8">DSBA oxidoreductase</fullName>
    </submittedName>
</protein>
<keyword evidence="6" id="KW-1133">Transmembrane helix</keyword>
<dbReference type="CDD" id="cd02972">
    <property type="entry name" value="DsbA_family"/>
    <property type="match status" value="1"/>
</dbReference>
<keyword evidence="6" id="KW-0812">Transmembrane</keyword>
<reference evidence="8 9" key="1">
    <citation type="journal article" date="2015" name="Nature">
        <title>rRNA introns, odd ribosomes, and small enigmatic genomes across a large radiation of phyla.</title>
        <authorList>
            <person name="Brown C.T."/>
            <person name="Hug L.A."/>
            <person name="Thomas B.C."/>
            <person name="Sharon I."/>
            <person name="Castelle C.J."/>
            <person name="Singh A."/>
            <person name="Wilkins M.J."/>
            <person name="Williams K.H."/>
            <person name="Banfield J.F."/>
        </authorList>
    </citation>
    <scope>NUCLEOTIDE SEQUENCE [LARGE SCALE GENOMIC DNA]</scope>
</reference>
<evidence type="ECO:0000256" key="5">
    <source>
        <dbReference type="ARBA" id="ARBA00023284"/>
    </source>
</evidence>
<keyword evidence="4" id="KW-1015">Disulfide bond</keyword>
<evidence type="ECO:0000259" key="7">
    <source>
        <dbReference type="Pfam" id="PF13462"/>
    </source>
</evidence>
<comment type="caution">
    <text evidence="8">The sequence shown here is derived from an EMBL/GenBank/DDBJ whole genome shotgun (WGS) entry which is preliminary data.</text>
</comment>
<dbReference type="InterPro" id="IPR012336">
    <property type="entry name" value="Thioredoxin-like_fold"/>
</dbReference>
<comment type="similarity">
    <text evidence="1">Belongs to the thioredoxin family. DsbA subfamily.</text>
</comment>
<keyword evidence="3" id="KW-0560">Oxidoreductase</keyword>
<keyword evidence="6" id="KW-0472">Membrane</keyword>
<evidence type="ECO:0000256" key="3">
    <source>
        <dbReference type="ARBA" id="ARBA00023002"/>
    </source>
</evidence>
<dbReference type="AlphaFoldDB" id="A0A0G1XMU9"/>
<dbReference type="PANTHER" id="PTHR13887">
    <property type="entry name" value="GLUTATHIONE S-TRANSFERASE KAPPA"/>
    <property type="match status" value="1"/>
</dbReference>
<feature type="domain" description="Thioredoxin-like fold" evidence="7">
    <location>
        <begin position="52"/>
        <end position="208"/>
    </location>
</feature>
<dbReference type="EMBL" id="LCRI01000033">
    <property type="protein sequence ID" value="KKW32185.1"/>
    <property type="molecule type" value="Genomic_DNA"/>
</dbReference>
<gene>
    <name evidence="8" type="ORF">UY77_C0033G0009</name>
</gene>
<evidence type="ECO:0000256" key="6">
    <source>
        <dbReference type="SAM" id="Phobius"/>
    </source>
</evidence>
<accession>A0A0G1XMU9</accession>
<evidence type="ECO:0000256" key="1">
    <source>
        <dbReference type="ARBA" id="ARBA00005791"/>
    </source>
</evidence>
<organism evidence="8 9">
    <name type="scientific">Candidatus Uhrbacteria bacterium GW2011_GWA2_53_10</name>
    <dbReference type="NCBI Taxonomy" id="1618980"/>
    <lineage>
        <taxon>Bacteria</taxon>
        <taxon>Candidatus Uhriibacteriota</taxon>
    </lineage>
</organism>
<dbReference type="SUPFAM" id="SSF52833">
    <property type="entry name" value="Thioredoxin-like"/>
    <property type="match status" value="1"/>
</dbReference>
<dbReference type="Pfam" id="PF13462">
    <property type="entry name" value="Thioredoxin_4"/>
    <property type="match status" value="1"/>
</dbReference>
<name>A0A0G1XMU9_9BACT</name>